<dbReference type="Proteomes" id="UP000031668">
    <property type="component" value="Unassembled WGS sequence"/>
</dbReference>
<proteinExistence type="predicted"/>
<dbReference type="AlphaFoldDB" id="A0A0C2J219"/>
<comment type="caution">
    <text evidence="1">The sequence shown here is derived from an EMBL/GenBank/DDBJ whole genome shotgun (WGS) entry which is preliminary data.</text>
</comment>
<reference evidence="1 2" key="1">
    <citation type="journal article" date="2014" name="Genome Biol. Evol.">
        <title>The genome of the myxosporean Thelohanellus kitauei shows adaptations to nutrient acquisition within its fish host.</title>
        <authorList>
            <person name="Yang Y."/>
            <person name="Xiong J."/>
            <person name="Zhou Z."/>
            <person name="Huo F."/>
            <person name="Miao W."/>
            <person name="Ran C."/>
            <person name="Liu Y."/>
            <person name="Zhang J."/>
            <person name="Feng J."/>
            <person name="Wang M."/>
            <person name="Wang M."/>
            <person name="Wang L."/>
            <person name="Yao B."/>
        </authorList>
    </citation>
    <scope>NUCLEOTIDE SEQUENCE [LARGE SCALE GENOMIC DNA]</scope>
    <source>
        <strain evidence="1">Wuqing</strain>
    </source>
</reference>
<sequence>MFKYFFTEVDKKAVCLQCSKIVSGLKEYNISRYYATKHADNGCTLSTEERQIRDKELDRKLVSSRISSENTRYIRKQLLVPALWSYTFLSTDNRSVMVNLSKSTYSMQ</sequence>
<protein>
    <submittedName>
        <fullName evidence="1">Uncharacterized protein</fullName>
    </submittedName>
</protein>
<evidence type="ECO:0000313" key="2">
    <source>
        <dbReference type="Proteomes" id="UP000031668"/>
    </source>
</evidence>
<organism evidence="1 2">
    <name type="scientific">Thelohanellus kitauei</name>
    <name type="common">Myxosporean</name>
    <dbReference type="NCBI Taxonomy" id="669202"/>
    <lineage>
        <taxon>Eukaryota</taxon>
        <taxon>Metazoa</taxon>
        <taxon>Cnidaria</taxon>
        <taxon>Myxozoa</taxon>
        <taxon>Myxosporea</taxon>
        <taxon>Bivalvulida</taxon>
        <taxon>Platysporina</taxon>
        <taxon>Myxobolidae</taxon>
        <taxon>Thelohanellus</taxon>
    </lineage>
</organism>
<dbReference type="OrthoDB" id="6431883at2759"/>
<evidence type="ECO:0000313" key="1">
    <source>
        <dbReference type="EMBL" id="KII71934.1"/>
    </source>
</evidence>
<gene>
    <name evidence="1" type="ORF">RF11_06052</name>
</gene>
<dbReference type="EMBL" id="JWZT01001550">
    <property type="protein sequence ID" value="KII71934.1"/>
    <property type="molecule type" value="Genomic_DNA"/>
</dbReference>
<accession>A0A0C2J219</accession>
<keyword evidence="2" id="KW-1185">Reference proteome</keyword>
<name>A0A0C2J219_THEKT</name>